<evidence type="ECO:0000313" key="1">
    <source>
        <dbReference type="EMBL" id="AYV77331.1"/>
    </source>
</evidence>
<sequence length="331" mass="37209">MEGSIPMFAPLSSIKKGAAANPITDEATIVTTGAEESANDIAKMFSYFAGQFFEKEEEKKVKEGHMDKDGTIIIAAEKAKRYDWGSTVQPEAFAKIQKEQEAEKQKHLATFLETFPKDLAKLGQDLAEKLPLIQKLFAAWQICRQEISRITGTNYKIVSCKNKKHHPPQGCRFAHSPSLNELQKIFSGWIQLGNEIHSAFALSQDEETTIDIKYEASKEAQAKLTAIYDRIGSLIKIIRLETDVMIRELRTLERNPKIFSQPCVNGAKCQKEGCTYAPIPELMRPEGFAPKDHSLAACLYGNKCLSMAEHGKCTHLHKQQKSFDKKESKKE</sequence>
<proteinExistence type="predicted"/>
<gene>
    <name evidence="1" type="ORF">Barrevirus36_3</name>
</gene>
<name>A0A3G4ZTK3_9VIRU</name>
<reference evidence="1" key="1">
    <citation type="submission" date="2018-10" db="EMBL/GenBank/DDBJ databases">
        <title>Hidden diversity of soil giant viruses.</title>
        <authorList>
            <person name="Schulz F."/>
            <person name="Alteio L."/>
            <person name="Goudeau D."/>
            <person name="Ryan E.M."/>
            <person name="Malmstrom R.R."/>
            <person name="Blanchard J."/>
            <person name="Woyke T."/>
        </authorList>
    </citation>
    <scope>NUCLEOTIDE SEQUENCE</scope>
    <source>
        <strain evidence="1">BAV1</strain>
    </source>
</reference>
<organism evidence="1">
    <name type="scientific">Barrevirus sp</name>
    <dbReference type="NCBI Taxonomy" id="2487763"/>
    <lineage>
        <taxon>Viruses</taxon>
        <taxon>Varidnaviria</taxon>
        <taxon>Bamfordvirae</taxon>
        <taxon>Nucleocytoviricota</taxon>
        <taxon>Megaviricetes</taxon>
        <taxon>Imitervirales</taxon>
        <taxon>Mimiviridae</taxon>
        <taxon>Klosneuvirinae</taxon>
    </lineage>
</organism>
<accession>A0A3G4ZTK3</accession>
<dbReference type="EMBL" id="MK072033">
    <property type="protein sequence ID" value="AYV77331.1"/>
    <property type="molecule type" value="Genomic_DNA"/>
</dbReference>
<protein>
    <submittedName>
        <fullName evidence="1">Uncharacterized protein</fullName>
    </submittedName>
</protein>